<sequence>MHYYQDANKNWYYTESEFGSGAAMDEGRGVAGDDEVIGEAESEDDDPDYAHPVGLQAVLDSIAEMRMCMENMLDAHDARRTMIESSIQRIKNNNAFTMSPNTFNTNYPDHSFNSN</sequence>
<feature type="compositionally biased region" description="Acidic residues" evidence="1">
    <location>
        <begin position="32"/>
        <end position="47"/>
    </location>
</feature>
<reference evidence="2" key="1">
    <citation type="journal article" date="2018" name="Nat. Plants">
        <title>Whole-genome landscape of Medicago truncatula symbiotic genes.</title>
        <authorList>
            <person name="Pecrix Y."/>
            <person name="Gamas P."/>
            <person name="Carrere S."/>
        </authorList>
    </citation>
    <scope>NUCLEOTIDE SEQUENCE</scope>
    <source>
        <tissue evidence="2">Leaves</tissue>
    </source>
</reference>
<organism evidence="2">
    <name type="scientific">Medicago truncatula</name>
    <name type="common">Barrel medic</name>
    <name type="synonym">Medicago tribuloides</name>
    <dbReference type="NCBI Taxonomy" id="3880"/>
    <lineage>
        <taxon>Eukaryota</taxon>
        <taxon>Viridiplantae</taxon>
        <taxon>Streptophyta</taxon>
        <taxon>Embryophyta</taxon>
        <taxon>Tracheophyta</taxon>
        <taxon>Spermatophyta</taxon>
        <taxon>Magnoliopsida</taxon>
        <taxon>eudicotyledons</taxon>
        <taxon>Gunneridae</taxon>
        <taxon>Pentapetalae</taxon>
        <taxon>rosids</taxon>
        <taxon>fabids</taxon>
        <taxon>Fabales</taxon>
        <taxon>Fabaceae</taxon>
        <taxon>Papilionoideae</taxon>
        <taxon>50 kb inversion clade</taxon>
        <taxon>NPAAA clade</taxon>
        <taxon>Hologalegina</taxon>
        <taxon>IRL clade</taxon>
        <taxon>Trifolieae</taxon>
        <taxon>Medicago</taxon>
    </lineage>
</organism>
<feature type="region of interest" description="Disordered" evidence="1">
    <location>
        <begin position="21"/>
        <end position="51"/>
    </location>
</feature>
<dbReference type="Gramene" id="rna40445">
    <property type="protein sequence ID" value="RHN46010.1"/>
    <property type="gene ID" value="gene40445"/>
</dbReference>
<name>A0A396GYC5_MEDTR</name>
<protein>
    <submittedName>
        <fullName evidence="2">Uncharacterized protein</fullName>
    </submittedName>
</protein>
<dbReference type="AlphaFoldDB" id="A0A396GYC5"/>
<dbReference type="EMBL" id="PSQE01000007">
    <property type="protein sequence ID" value="RHN46010.1"/>
    <property type="molecule type" value="Genomic_DNA"/>
</dbReference>
<dbReference type="Proteomes" id="UP000265566">
    <property type="component" value="Chromosome 7"/>
</dbReference>
<evidence type="ECO:0000256" key="1">
    <source>
        <dbReference type="SAM" id="MobiDB-lite"/>
    </source>
</evidence>
<accession>A0A396GYC5</accession>
<evidence type="ECO:0000313" key="2">
    <source>
        <dbReference type="EMBL" id="RHN46010.1"/>
    </source>
</evidence>
<comment type="caution">
    <text evidence="2">The sequence shown here is derived from an EMBL/GenBank/DDBJ whole genome shotgun (WGS) entry which is preliminary data.</text>
</comment>
<proteinExistence type="predicted"/>
<gene>
    <name evidence="2" type="ORF">MtrunA17_Chr7g0237611</name>
</gene>